<gene>
    <name evidence="2" type="ORF">ACFQGD_08420</name>
</gene>
<comment type="caution">
    <text evidence="2">The sequence shown here is derived from an EMBL/GenBank/DDBJ whole genome shotgun (WGS) entry which is preliminary data.</text>
</comment>
<dbReference type="EMBL" id="JBHSXX010000001">
    <property type="protein sequence ID" value="MFC6867171.1"/>
    <property type="molecule type" value="Genomic_DNA"/>
</dbReference>
<evidence type="ECO:0000256" key="1">
    <source>
        <dbReference type="SAM" id="MobiDB-lite"/>
    </source>
</evidence>
<proteinExistence type="predicted"/>
<dbReference type="RefSeq" id="WP_345394748.1">
    <property type="nucleotide sequence ID" value="NZ_BAABLA010000022.1"/>
</dbReference>
<dbReference type="Proteomes" id="UP001596337">
    <property type="component" value="Unassembled WGS sequence"/>
</dbReference>
<accession>A0ABW2BW17</accession>
<organism evidence="2 3">
    <name type="scientific">Haloechinothrix salitolerans</name>
    <dbReference type="NCBI Taxonomy" id="926830"/>
    <lineage>
        <taxon>Bacteria</taxon>
        <taxon>Bacillati</taxon>
        <taxon>Actinomycetota</taxon>
        <taxon>Actinomycetes</taxon>
        <taxon>Pseudonocardiales</taxon>
        <taxon>Pseudonocardiaceae</taxon>
        <taxon>Haloechinothrix</taxon>
    </lineage>
</organism>
<protein>
    <submittedName>
        <fullName evidence="2">Uncharacterized protein</fullName>
    </submittedName>
</protein>
<keyword evidence="3" id="KW-1185">Reference proteome</keyword>
<feature type="region of interest" description="Disordered" evidence="1">
    <location>
        <begin position="1"/>
        <end position="20"/>
    </location>
</feature>
<evidence type="ECO:0000313" key="2">
    <source>
        <dbReference type="EMBL" id="MFC6867171.1"/>
    </source>
</evidence>
<evidence type="ECO:0000313" key="3">
    <source>
        <dbReference type="Proteomes" id="UP001596337"/>
    </source>
</evidence>
<sequence length="161" mass="17849">MATKIHRDGPTSTPTTDSAEPLDLAAGAEFFRRLGWPASLDARQGRLVVYTGDVLDALVLPARLANAVAITLSTSLMNGPICTDSNHRWWTFLTAPCHRANLELPTELRKARVRAVPRGGHVVVPHPADTRHWPQRPRQNRPLPPWSALIALARKVLQTRH</sequence>
<reference evidence="3" key="1">
    <citation type="journal article" date="2019" name="Int. J. Syst. Evol. Microbiol.">
        <title>The Global Catalogue of Microorganisms (GCM) 10K type strain sequencing project: providing services to taxonomists for standard genome sequencing and annotation.</title>
        <authorList>
            <consortium name="The Broad Institute Genomics Platform"/>
            <consortium name="The Broad Institute Genome Sequencing Center for Infectious Disease"/>
            <person name="Wu L."/>
            <person name="Ma J."/>
        </authorList>
    </citation>
    <scope>NUCLEOTIDE SEQUENCE [LARGE SCALE GENOMIC DNA]</scope>
    <source>
        <strain evidence="3">KCTC 32255</strain>
    </source>
</reference>
<name>A0ABW2BW17_9PSEU</name>